<dbReference type="PANTHER" id="PTHR21541">
    <property type="entry name" value="BTB POZ DOMAIN CONTAINING 12"/>
    <property type="match status" value="1"/>
</dbReference>
<keyword evidence="8" id="KW-0378">Hydrolase</keyword>
<dbReference type="OrthoDB" id="5576441at2759"/>
<keyword evidence="6" id="KW-0539">Nucleus</keyword>
<dbReference type="Pfam" id="PF09494">
    <property type="entry name" value="Slx4"/>
    <property type="match status" value="1"/>
</dbReference>
<protein>
    <recommendedName>
        <fullName evidence="7">Structure-specific endonuclease subunit SLX4</fullName>
    </recommendedName>
</protein>
<evidence type="ECO:0000256" key="7">
    <source>
        <dbReference type="ARBA" id="ARBA00029496"/>
    </source>
</evidence>
<keyword evidence="4" id="KW-0233">DNA recombination</keyword>
<dbReference type="GO" id="GO:0006281">
    <property type="term" value="P:DNA repair"/>
    <property type="evidence" value="ECO:0007669"/>
    <property type="project" value="UniProtKB-KW"/>
</dbReference>
<accession>A0A0A1XQV7</accession>
<comment type="subcellular location">
    <subcellularLocation>
        <location evidence="1">Nucleus</location>
    </subcellularLocation>
</comment>
<dbReference type="GO" id="GO:0000712">
    <property type="term" value="P:resolution of meiotic recombination intermediates"/>
    <property type="evidence" value="ECO:0007669"/>
    <property type="project" value="TreeGrafter"/>
</dbReference>
<comment type="similarity">
    <text evidence="2">Belongs to the SLX4 family.</text>
</comment>
<dbReference type="CDD" id="cd22999">
    <property type="entry name" value="SAP_SLX4"/>
    <property type="match status" value="1"/>
</dbReference>
<keyword evidence="8" id="KW-0540">Nuclease</keyword>
<dbReference type="PANTHER" id="PTHR21541:SF3">
    <property type="entry name" value="STRUCTURE-SPECIFIC ENDONUCLEASE SUBUNIT SLX4"/>
    <property type="match status" value="1"/>
</dbReference>
<evidence type="ECO:0000256" key="4">
    <source>
        <dbReference type="ARBA" id="ARBA00023172"/>
    </source>
</evidence>
<keyword evidence="8" id="KW-0255">Endonuclease</keyword>
<dbReference type="AlphaFoldDB" id="A0A0A1XQV7"/>
<reference evidence="8" key="1">
    <citation type="submission" date="2014-11" db="EMBL/GenBank/DDBJ databases">
        <authorList>
            <person name="Geib S."/>
        </authorList>
    </citation>
    <scope>NUCLEOTIDE SEQUENCE</scope>
</reference>
<dbReference type="InterPro" id="IPR018574">
    <property type="entry name" value="Structure-sp_endonuc_su_Slx4"/>
</dbReference>
<proteinExistence type="inferred from homology"/>
<evidence type="ECO:0000256" key="1">
    <source>
        <dbReference type="ARBA" id="ARBA00004123"/>
    </source>
</evidence>
<evidence type="ECO:0000256" key="2">
    <source>
        <dbReference type="ARBA" id="ARBA00006661"/>
    </source>
</evidence>
<name>A0A0A1XQV7_ZEUCU</name>
<evidence type="ECO:0000256" key="5">
    <source>
        <dbReference type="ARBA" id="ARBA00023204"/>
    </source>
</evidence>
<sequence>MDRETRKANLNKLRLSGIKHIGTNSIGGSLRKTSSANGLLSKYFKTAVTNELNPGNVPKIEVDVKINSPCSSCSISSNLVNTDDYNLQTISQQNETQIKANVGTRGRKRTSLQKFIFPKDNSEDNVEVPIKKIKTKTNLKRKNNVSRCKSSLNRRQPNIKSLLMRNEVMFSEITSVQCRIDNFSADDIHLAMALSKSQIEIGSSPNRYGAAQRIENSEVNMENVQNILRKYGFRTAGIEDYNSLKTTTRRGRNKWANKFTALTLRDSKLQAKKVQYKINCLMSQELNENQVPLSKTHSESYSIFSYNLNKLKPSKAIIKILESENSINLEEFYVKELFDVSHVQAGYLLKNWHAIDGRELSPQGTNKSQNPKSNEIQKLMNQSLINLEQHFSIKQNLNSRFQPEKETLSFYATVSDHLGSEKIKIYNAEQSYHIKDDPKYYNNKVNVVKNDIECIENNEVLSGHDTLVSINKISIEQDGQTYNSADTDIKHNVYSSSPSLSEYCSTTPKGGRIQSPNIFASSEDELDGVDIPKVASNNEYEQLNSFKEVISTSNNINNTENFIAQRCFSNIIDLTKELQMHDLSMVEHVSSGGECFRLNNVEKHNKLCEDFLIDEESDFDKSITKSEYCGCKSLPILTDINFLSNSSTNSENIEGVAEENLIGNMKPNDFSENSTCRTMKENSFNRNRDTNTSVESLEFVLSNENPNTIKEDSGEDCIFLSDDEINYSIWKSDLNSFSPEFPSNLQDDTFGHKQFDNNILECSILNVVTSGNFRRTNSDLTTATISPSTIRKDLEIEPCEILSTSRLTDRSAELLEYGIIDNISEPFTQPSDIIYSPTHYSQLNVSFSPMQLAPVGLDGLLNGEINLNRTKQNENDIDIQSYTRSIKPSEYPPDEYEISGRLYSTRIITDPKPEFTLQSESEILKQLYEYGIKPLKRKQAVKLLEYIYNSTNPLILKDIPNCSKQPKEKHLLLEHSDKNPPRPSNHIILHSDKLSLKDCFDTKIHLFKHELQLDLECEDYVFQTNITKKTSRPLLPLHIAWHNLVSSNITLNETILMYKPIDLQEIYVFFKEIGYRFEPKDIKAFLDKRCIIFRYDITQPDRQVQRQVRKSKKRTKI</sequence>
<keyword evidence="5" id="KW-0234">DNA repair</keyword>
<gene>
    <name evidence="8" type="primary">mus312_1</name>
    <name evidence="8" type="ORF">g.18845</name>
</gene>
<organism evidence="8">
    <name type="scientific">Zeugodacus cucurbitae</name>
    <name type="common">Melon fruit fly</name>
    <name type="synonym">Bactrocera cucurbitae</name>
    <dbReference type="NCBI Taxonomy" id="28588"/>
    <lineage>
        <taxon>Eukaryota</taxon>
        <taxon>Metazoa</taxon>
        <taxon>Ecdysozoa</taxon>
        <taxon>Arthropoda</taxon>
        <taxon>Hexapoda</taxon>
        <taxon>Insecta</taxon>
        <taxon>Pterygota</taxon>
        <taxon>Neoptera</taxon>
        <taxon>Endopterygota</taxon>
        <taxon>Diptera</taxon>
        <taxon>Brachycera</taxon>
        <taxon>Muscomorpha</taxon>
        <taxon>Tephritoidea</taxon>
        <taxon>Tephritidae</taxon>
        <taxon>Zeugodacus</taxon>
        <taxon>Zeugodacus</taxon>
    </lineage>
</organism>
<evidence type="ECO:0000256" key="6">
    <source>
        <dbReference type="ARBA" id="ARBA00023242"/>
    </source>
</evidence>
<dbReference type="EMBL" id="GBXI01001339">
    <property type="protein sequence ID" value="JAD12953.1"/>
    <property type="molecule type" value="Transcribed_RNA"/>
</dbReference>
<keyword evidence="3" id="KW-0227">DNA damage</keyword>
<evidence type="ECO:0000256" key="3">
    <source>
        <dbReference type="ARBA" id="ARBA00022763"/>
    </source>
</evidence>
<dbReference type="GO" id="GO:0004519">
    <property type="term" value="F:endonuclease activity"/>
    <property type="evidence" value="ECO:0007669"/>
    <property type="project" value="UniProtKB-KW"/>
</dbReference>
<reference evidence="8" key="2">
    <citation type="journal article" date="2015" name="Gigascience">
        <title>Reconstructing a comprehensive transcriptome assembly of a white-pupal translocated strain of the pest fruit fly Bactrocera cucurbitae.</title>
        <authorList>
            <person name="Sim S.B."/>
            <person name="Calla B."/>
            <person name="Hall B."/>
            <person name="DeRego T."/>
            <person name="Geib S.M."/>
        </authorList>
    </citation>
    <scope>NUCLEOTIDE SEQUENCE</scope>
</reference>
<dbReference type="GO" id="GO:0006260">
    <property type="term" value="P:DNA replication"/>
    <property type="evidence" value="ECO:0007669"/>
    <property type="project" value="InterPro"/>
</dbReference>
<evidence type="ECO:0000313" key="8">
    <source>
        <dbReference type="EMBL" id="JAD12953.1"/>
    </source>
</evidence>
<dbReference type="GO" id="GO:0033557">
    <property type="term" value="C:Slx1-Slx4 complex"/>
    <property type="evidence" value="ECO:0007669"/>
    <property type="project" value="InterPro"/>
</dbReference>